<dbReference type="RefSeq" id="WP_091222885.1">
    <property type="nucleotide sequence ID" value="NZ_FNHE01000012.1"/>
</dbReference>
<sequence>MSRVGWLDLGSGVSGDMLLGALVGAGIPLATMSAALEPLGLPITLRREDVRRGGLAAVRVHVDVPAGDQPHRTWADVRGLLDRLAEPLRSSASDVFAALARAEAAVHGVPADDVHFHEVGALDAVADVVGVCAGVAALGLDRLVASPIALGGGSVRTAHGLLPVPGPAVLALLADASAPASGGPAGEELATPTGVALVTSLASGYGPLPPMRPTGTGTGAGGRDPADRPNVVRLVVGEALAAEHPQQVVVLEANVDDLDPRAWPAVLADLLAAGALDAWLTPVLMKKGRPAHVVSALAEPLAVPAVRAVLFRGTTTLGVRESGVARQVLARRFRTVDVGGQPVAVKLGLGPDGEVLNAVPEWEDVVRAAAALDRPVKAVLAQALGLAQSLAGG</sequence>
<dbReference type="Gene3D" id="3.30.70.1380">
    <property type="entry name" value="Transcriptional regulatory protein pf0864 domain like"/>
    <property type="match status" value="1"/>
</dbReference>
<dbReference type="GO" id="GO:0016829">
    <property type="term" value="F:lyase activity"/>
    <property type="evidence" value="ECO:0007669"/>
    <property type="project" value="UniProtKB-UniRule"/>
</dbReference>
<comment type="function">
    <text evidence="2">Involved in the biosynthesis of a nickel-pincer cofactor ((SCS)Ni(II) pincer complex). Binds Ni(2+), and functions in nickel delivery to pyridinium-3,5-bisthiocarboxylic acid mononucleotide (P2TMN), to form the mature cofactor. Is thus probably required for the activation of nickel-pincer cofactor-dependent enzymes.</text>
</comment>
<evidence type="ECO:0000313" key="4">
    <source>
        <dbReference type="EMBL" id="SDN13245.1"/>
    </source>
</evidence>
<keyword evidence="5" id="KW-1185">Reference proteome</keyword>
<evidence type="ECO:0000256" key="2">
    <source>
        <dbReference type="HAMAP-Rule" id="MF_01074"/>
    </source>
</evidence>
<feature type="region of interest" description="Disordered" evidence="3">
    <location>
        <begin position="206"/>
        <end position="227"/>
    </location>
</feature>
<dbReference type="InterPro" id="IPR002822">
    <property type="entry name" value="Ni_insertion"/>
</dbReference>
<dbReference type="AlphaFoldDB" id="A0A1G9YX45"/>
<dbReference type="EMBL" id="FNHE01000012">
    <property type="protein sequence ID" value="SDN13245.1"/>
    <property type="molecule type" value="Genomic_DNA"/>
</dbReference>
<evidence type="ECO:0000256" key="1">
    <source>
        <dbReference type="ARBA" id="ARBA00022596"/>
    </source>
</evidence>
<organism evidence="4 5">
    <name type="scientific">Geodermatophilus siccatus</name>
    <dbReference type="NCBI Taxonomy" id="1137991"/>
    <lineage>
        <taxon>Bacteria</taxon>
        <taxon>Bacillati</taxon>
        <taxon>Actinomycetota</taxon>
        <taxon>Actinomycetes</taxon>
        <taxon>Geodermatophilales</taxon>
        <taxon>Geodermatophilaceae</taxon>
        <taxon>Geodermatophilus</taxon>
    </lineage>
</organism>
<gene>
    <name evidence="2" type="primary">larC</name>
    <name evidence="4" type="ORF">SAMN05660642_04146</name>
</gene>
<protein>
    <recommendedName>
        <fullName evidence="2">Pyridinium-3,5-bisthiocarboxylic acid mononucleotide nickel insertion protein</fullName>
        <shortName evidence="2">P2TMN nickel insertion protein</shortName>
        <ecNumber evidence="2">4.99.1.12</ecNumber>
    </recommendedName>
    <alternativeName>
        <fullName evidence="2">Nickel-pincer cofactor biosynthesis protein LarC</fullName>
    </alternativeName>
</protein>
<dbReference type="Pfam" id="PF01969">
    <property type="entry name" value="Ni_insertion"/>
    <property type="match status" value="1"/>
</dbReference>
<dbReference type="STRING" id="1137991.SAMN05660642_04146"/>
<name>A0A1G9YX45_9ACTN</name>
<evidence type="ECO:0000313" key="5">
    <source>
        <dbReference type="Proteomes" id="UP000198680"/>
    </source>
</evidence>
<dbReference type="HAMAP" id="MF_01074">
    <property type="entry name" value="LarC"/>
    <property type="match status" value="1"/>
</dbReference>
<accession>A0A1G9YX45</accession>
<dbReference type="NCBIfam" id="TIGR00299">
    <property type="entry name" value="nickel pincer cofactor biosynthesis protein LarC"/>
    <property type="match status" value="1"/>
</dbReference>
<evidence type="ECO:0000256" key="3">
    <source>
        <dbReference type="SAM" id="MobiDB-lite"/>
    </source>
</evidence>
<keyword evidence="1 2" id="KW-0533">Nickel</keyword>
<dbReference type="GO" id="GO:0016151">
    <property type="term" value="F:nickel cation binding"/>
    <property type="evidence" value="ECO:0007669"/>
    <property type="project" value="UniProtKB-UniRule"/>
</dbReference>
<dbReference type="EC" id="4.99.1.12" evidence="2"/>
<proteinExistence type="inferred from homology"/>
<dbReference type="PANTHER" id="PTHR36566">
    <property type="entry name" value="NICKEL INSERTION PROTEIN-RELATED"/>
    <property type="match status" value="1"/>
</dbReference>
<dbReference type="GO" id="GO:0051604">
    <property type="term" value="P:protein maturation"/>
    <property type="evidence" value="ECO:0007669"/>
    <property type="project" value="UniProtKB-UniRule"/>
</dbReference>
<dbReference type="Proteomes" id="UP000198680">
    <property type="component" value="Unassembled WGS sequence"/>
</dbReference>
<keyword evidence="2" id="KW-0456">Lyase</keyword>
<dbReference type="PANTHER" id="PTHR36566:SF1">
    <property type="entry name" value="PYRIDINIUM-3,5-BISTHIOCARBOXYLIC ACID MONONUCLEOTIDE NICKEL INSERTION PROTEIN"/>
    <property type="match status" value="1"/>
</dbReference>
<comment type="similarity">
    <text evidence="2">Belongs to the LarC family.</text>
</comment>
<dbReference type="OrthoDB" id="9765625at2"/>
<comment type="catalytic activity">
    <reaction evidence="2">
        <text>Ni(II)-pyridinium-3,5-bisthiocarboxylate mononucleotide = pyridinium-3,5-bisthiocarboxylate mononucleotide + Ni(2+)</text>
        <dbReference type="Rhea" id="RHEA:54784"/>
        <dbReference type="ChEBI" id="CHEBI:49786"/>
        <dbReference type="ChEBI" id="CHEBI:137372"/>
        <dbReference type="ChEBI" id="CHEBI:137373"/>
        <dbReference type="EC" id="4.99.1.12"/>
    </reaction>
</comment>
<reference evidence="5" key="1">
    <citation type="submission" date="2016-10" db="EMBL/GenBank/DDBJ databases">
        <authorList>
            <person name="Varghese N."/>
            <person name="Submissions S."/>
        </authorList>
    </citation>
    <scope>NUCLEOTIDE SEQUENCE [LARGE SCALE GENOMIC DNA]</scope>
    <source>
        <strain evidence="5">DSM 45419</strain>
    </source>
</reference>